<comment type="caution">
    <text evidence="1">The sequence shown here is derived from an EMBL/GenBank/DDBJ whole genome shotgun (WGS) entry which is preliminary data.</text>
</comment>
<gene>
    <name evidence="1" type="ORF">LEP1GSC036_4455</name>
</gene>
<evidence type="ECO:0000313" key="1">
    <source>
        <dbReference type="EMBL" id="EKR62800.1"/>
    </source>
</evidence>
<dbReference type="InterPro" id="IPR023170">
    <property type="entry name" value="HhH_base_excis_C"/>
</dbReference>
<sequence>MKHPSQRIKQVLKKIFLEYQTPQYLKSDPIEFPHSYSDLQDREVSGFISALFSYGNVVSIKEHLKRLFALCGNSPYQFLLKEDLKYIRNELKSYRFQKPADIYLFLQTIQNKLQKTKDHRLESLFSMPQEGEFKLSTKDQKSFTEGGTLRRRILAFQLRFSEESRKINEKQTESYGYKFLIGQGVRTTSLKRYSMYLRWMVRKEYPDFGIYTTISPSELQFPLDIHIQRIASVLQIGSRQTPDWKKAEEITNFFREIFPDDPVKGDFALSRLGILKKCKSMYDRELCETCRINTICKVYENKFLQKTKDSRSQFGPP</sequence>
<dbReference type="AlphaFoldDB" id="A0A828YVM4"/>
<accession>A0A828YVM4</accession>
<protein>
    <submittedName>
        <fullName evidence="1">TIGR02757 family protein</fullName>
    </submittedName>
</protein>
<proteinExistence type="predicted"/>
<dbReference type="EMBL" id="AFLV02000066">
    <property type="protein sequence ID" value="EKR62800.1"/>
    <property type="molecule type" value="Genomic_DNA"/>
</dbReference>
<reference evidence="1 2" key="1">
    <citation type="submission" date="2012-10" db="EMBL/GenBank/DDBJ databases">
        <authorList>
            <person name="Harkins D.M."/>
            <person name="Durkin A.S."/>
            <person name="Brinkac L.M."/>
            <person name="Haft D.H."/>
            <person name="Selengut J.D."/>
            <person name="Sanka R."/>
            <person name="DePew J."/>
            <person name="Purushe J."/>
            <person name="Whelen A.C."/>
            <person name="Vinetz J.M."/>
            <person name="Sutton G.G."/>
            <person name="Nierman W.C."/>
            <person name="Fouts D.E."/>
        </authorList>
    </citation>
    <scope>NUCLEOTIDE SEQUENCE [LARGE SCALE GENOMIC DNA]</scope>
    <source>
        <strain evidence="1 2">2006001853</strain>
    </source>
</reference>
<dbReference type="Pfam" id="PF09674">
    <property type="entry name" value="DUF2400"/>
    <property type="match status" value="1"/>
</dbReference>
<evidence type="ECO:0000313" key="2">
    <source>
        <dbReference type="Proteomes" id="UP000001338"/>
    </source>
</evidence>
<dbReference type="InterPro" id="IPR014127">
    <property type="entry name" value="CHP02757"/>
</dbReference>
<dbReference type="RefSeq" id="WP_004500499.1">
    <property type="nucleotide sequence ID" value="NZ_AFLV02000066.1"/>
</dbReference>
<organism evidence="1 2">
    <name type="scientific">Leptospira weilii str. 2006001853</name>
    <dbReference type="NCBI Taxonomy" id="1001589"/>
    <lineage>
        <taxon>Bacteria</taxon>
        <taxon>Pseudomonadati</taxon>
        <taxon>Spirochaetota</taxon>
        <taxon>Spirochaetia</taxon>
        <taxon>Leptospirales</taxon>
        <taxon>Leptospiraceae</taxon>
        <taxon>Leptospira</taxon>
    </lineage>
</organism>
<name>A0A828YVM4_9LEPT</name>
<dbReference type="NCBIfam" id="TIGR02757">
    <property type="entry name" value="TIGR02757 family protein"/>
    <property type="match status" value="1"/>
</dbReference>
<dbReference type="Gene3D" id="1.10.1670.10">
    <property type="entry name" value="Helix-hairpin-Helix base-excision DNA repair enzymes (C-terminal)"/>
    <property type="match status" value="1"/>
</dbReference>
<dbReference type="Proteomes" id="UP000001338">
    <property type="component" value="Unassembled WGS sequence"/>
</dbReference>